<organism evidence="14 15">
    <name type="scientific">Tritrichomonas foetus</name>
    <dbReference type="NCBI Taxonomy" id="1144522"/>
    <lineage>
        <taxon>Eukaryota</taxon>
        <taxon>Metamonada</taxon>
        <taxon>Parabasalia</taxon>
        <taxon>Tritrichomonadida</taxon>
        <taxon>Tritrichomonadidae</taxon>
        <taxon>Tritrichomonas</taxon>
    </lineage>
</organism>
<dbReference type="PROSITE" id="PS51285">
    <property type="entry name" value="AGC_KINASE_CTER"/>
    <property type="match status" value="1"/>
</dbReference>
<feature type="domain" description="PH" evidence="11">
    <location>
        <begin position="10"/>
        <end position="103"/>
    </location>
</feature>
<dbReference type="Pfam" id="PF00169">
    <property type="entry name" value="PH"/>
    <property type="match status" value="1"/>
</dbReference>
<feature type="binding site" evidence="9">
    <location>
        <position position="144"/>
    </location>
    <ligand>
        <name>ATP</name>
        <dbReference type="ChEBI" id="CHEBI:30616"/>
    </ligand>
</feature>
<dbReference type="Proteomes" id="UP000179807">
    <property type="component" value="Unassembled WGS sequence"/>
</dbReference>
<dbReference type="OrthoDB" id="63267at2759"/>
<dbReference type="SUPFAM" id="SSF56112">
    <property type="entry name" value="Protein kinase-like (PK-like)"/>
    <property type="match status" value="1"/>
</dbReference>
<evidence type="ECO:0000313" key="14">
    <source>
        <dbReference type="EMBL" id="OHT01273.1"/>
    </source>
</evidence>
<dbReference type="Gene3D" id="1.10.510.10">
    <property type="entry name" value="Transferase(Phosphotransferase) domain 1"/>
    <property type="match status" value="1"/>
</dbReference>
<evidence type="ECO:0000256" key="2">
    <source>
        <dbReference type="ARBA" id="ARBA00012513"/>
    </source>
</evidence>
<evidence type="ECO:0000259" key="11">
    <source>
        <dbReference type="PROSITE" id="PS50003"/>
    </source>
</evidence>
<dbReference type="CDD" id="cd05123">
    <property type="entry name" value="STKc_AGC"/>
    <property type="match status" value="1"/>
</dbReference>
<dbReference type="PROSITE" id="PS00107">
    <property type="entry name" value="PROTEIN_KINASE_ATP"/>
    <property type="match status" value="1"/>
</dbReference>
<comment type="caution">
    <text evidence="14">The sequence shown here is derived from an EMBL/GenBank/DDBJ whole genome shotgun (WGS) entry which is preliminary data.</text>
</comment>
<evidence type="ECO:0000256" key="9">
    <source>
        <dbReference type="PROSITE-ProRule" id="PRU10141"/>
    </source>
</evidence>
<dbReference type="InterPro" id="IPR011009">
    <property type="entry name" value="Kinase-like_dom_sf"/>
</dbReference>
<feature type="domain" description="AGC-kinase C-terminal" evidence="13">
    <location>
        <begin position="382"/>
        <end position="447"/>
    </location>
</feature>
<dbReference type="PROSITE" id="PS50011">
    <property type="entry name" value="PROTEIN_KINASE_DOM"/>
    <property type="match status" value="1"/>
</dbReference>
<dbReference type="PROSITE" id="PS00108">
    <property type="entry name" value="PROTEIN_KINASE_ST"/>
    <property type="match status" value="1"/>
</dbReference>
<dbReference type="InterPro" id="IPR011993">
    <property type="entry name" value="PH-like_dom_sf"/>
</dbReference>
<evidence type="ECO:0000259" key="13">
    <source>
        <dbReference type="PROSITE" id="PS51285"/>
    </source>
</evidence>
<dbReference type="SMART" id="SM00233">
    <property type="entry name" value="PH"/>
    <property type="match status" value="1"/>
</dbReference>
<dbReference type="VEuPathDB" id="TrichDB:TRFO_31943"/>
<dbReference type="RefSeq" id="XP_068354409.1">
    <property type="nucleotide sequence ID" value="XM_068508222.1"/>
</dbReference>
<evidence type="ECO:0000256" key="8">
    <source>
        <dbReference type="ARBA" id="ARBA00022840"/>
    </source>
</evidence>
<keyword evidence="3 10" id="KW-0723">Serine/threonine-protein kinase</keyword>
<evidence type="ECO:0000256" key="10">
    <source>
        <dbReference type="RuleBase" id="RU000304"/>
    </source>
</evidence>
<evidence type="ECO:0000256" key="7">
    <source>
        <dbReference type="ARBA" id="ARBA00022777"/>
    </source>
</evidence>
<dbReference type="SUPFAM" id="SSF50729">
    <property type="entry name" value="PH domain-like"/>
    <property type="match status" value="1"/>
</dbReference>
<evidence type="ECO:0000256" key="6">
    <source>
        <dbReference type="ARBA" id="ARBA00022741"/>
    </source>
</evidence>
<dbReference type="InterPro" id="IPR008271">
    <property type="entry name" value="Ser/Thr_kinase_AS"/>
</dbReference>
<dbReference type="InterPro" id="IPR000719">
    <property type="entry name" value="Prot_kinase_dom"/>
</dbReference>
<keyword evidence="15" id="KW-1185">Reference proteome</keyword>
<dbReference type="AlphaFoldDB" id="A0A1J4JQ78"/>
<dbReference type="Gene3D" id="3.30.200.20">
    <property type="entry name" value="Phosphorylase Kinase, domain 1"/>
    <property type="match status" value="1"/>
</dbReference>
<keyword evidence="8 9" id="KW-0067">ATP-binding</keyword>
<dbReference type="InterPro" id="IPR017441">
    <property type="entry name" value="Protein_kinase_ATP_BS"/>
</dbReference>
<dbReference type="InterPro" id="IPR001849">
    <property type="entry name" value="PH_domain"/>
</dbReference>
<dbReference type="SMART" id="SM00133">
    <property type="entry name" value="S_TK_X"/>
    <property type="match status" value="1"/>
</dbReference>
<feature type="domain" description="Protein kinase" evidence="12">
    <location>
        <begin position="115"/>
        <end position="381"/>
    </location>
</feature>
<dbReference type="GeneID" id="94842926"/>
<dbReference type="EMBL" id="MLAK01000919">
    <property type="protein sequence ID" value="OHT01273.1"/>
    <property type="molecule type" value="Genomic_DNA"/>
</dbReference>
<dbReference type="GO" id="GO:0004674">
    <property type="term" value="F:protein serine/threonine kinase activity"/>
    <property type="evidence" value="ECO:0007669"/>
    <property type="project" value="UniProtKB-KW"/>
</dbReference>
<dbReference type="SMART" id="SM00220">
    <property type="entry name" value="S_TKc"/>
    <property type="match status" value="1"/>
</dbReference>
<keyword evidence="5" id="KW-0808">Transferase</keyword>
<comment type="similarity">
    <text evidence="1">Belongs to the protein kinase superfamily. AGC Ser/Thr protein kinase family. RAC subfamily.</text>
</comment>
<dbReference type="PANTHER" id="PTHR24351">
    <property type="entry name" value="RIBOSOMAL PROTEIN S6 KINASE"/>
    <property type="match status" value="1"/>
</dbReference>
<reference evidence="14" key="1">
    <citation type="submission" date="2016-10" db="EMBL/GenBank/DDBJ databases">
        <authorList>
            <person name="Benchimol M."/>
            <person name="Almeida L.G."/>
            <person name="Vasconcelos A.T."/>
            <person name="Perreira-Neves A."/>
            <person name="Rosa I.A."/>
            <person name="Tasca T."/>
            <person name="Bogo M.R."/>
            <person name="de Souza W."/>
        </authorList>
    </citation>
    <scope>NUCLEOTIDE SEQUENCE [LARGE SCALE GENOMIC DNA]</scope>
    <source>
        <strain evidence="14">K</strain>
    </source>
</reference>
<dbReference type="GO" id="GO:0005524">
    <property type="term" value="F:ATP binding"/>
    <property type="evidence" value="ECO:0007669"/>
    <property type="project" value="UniProtKB-UniRule"/>
</dbReference>
<keyword evidence="6 9" id="KW-0547">Nucleotide-binding</keyword>
<name>A0A1J4JQ78_9EUKA</name>
<evidence type="ECO:0000256" key="3">
    <source>
        <dbReference type="ARBA" id="ARBA00022527"/>
    </source>
</evidence>
<gene>
    <name evidence="14" type="primary">pkbA</name>
    <name evidence="14" type="ORF">TRFO_31943</name>
</gene>
<evidence type="ECO:0000259" key="12">
    <source>
        <dbReference type="PROSITE" id="PS50011"/>
    </source>
</evidence>
<dbReference type="CDD" id="cd00821">
    <property type="entry name" value="PH"/>
    <property type="match status" value="1"/>
</dbReference>
<evidence type="ECO:0000256" key="1">
    <source>
        <dbReference type="ARBA" id="ARBA00006935"/>
    </source>
</evidence>
<dbReference type="Pfam" id="PF00433">
    <property type="entry name" value="Pkinase_C"/>
    <property type="match status" value="1"/>
</dbReference>
<keyword evidence="4" id="KW-0597">Phosphoprotein</keyword>
<dbReference type="EC" id="2.7.11.1" evidence="2"/>
<evidence type="ECO:0000256" key="5">
    <source>
        <dbReference type="ARBA" id="ARBA00022679"/>
    </source>
</evidence>
<evidence type="ECO:0000256" key="4">
    <source>
        <dbReference type="ARBA" id="ARBA00022553"/>
    </source>
</evidence>
<dbReference type="Gene3D" id="2.30.29.30">
    <property type="entry name" value="Pleckstrin-homology domain (PH domain)/Phosphotyrosine-binding domain (PTB)"/>
    <property type="match status" value="1"/>
</dbReference>
<sequence length="447" mass="51120">MIRSRFSQKMSLKSGSLQYQKSKKPWKKVFCVVDGFSLIVKKSEDSDKEIENIDLTLASSIDFDDDCKKPNSFIIESDTIYTFSADSEEDRIEWVEILQTAMKGTESESISISDFDILKVLGKGTYGKVQLVRYKKTGQIYAMKSLSKANIAANDLIDKTFIERNILLAVQNRFVVSAHFAFQTESKLVLVTDYIPGGELHSRIRAEHHFKVPRVRMYSAQLIEAVGYLHECGVLHRDIKPENVLIDIDGSLKLTDFGVVKIGIDEKDSSTTTFCGTPEYMSPEMIIGEPYSRSVDWWSVGVIIYEMAFGMTPFFNDNVNLTYKAIIQENPVYPEGEDLEMYEDVDDTLIDLISRLLTKDPNNRLGTSEEDYLEIEAHPFFDGFDFEALRNGELENEWKPQIQDATDVSQFAVDFTNETPRFTFENPEMVNPSLQDQFAGFTWRNDF</sequence>
<protein>
    <recommendedName>
        <fullName evidence="2">non-specific serine/threonine protein kinase</fullName>
        <ecNumber evidence="2">2.7.11.1</ecNumber>
    </recommendedName>
</protein>
<keyword evidence="7 14" id="KW-0418">Kinase</keyword>
<dbReference type="FunFam" id="1.10.510.10:FF:000008">
    <property type="entry name" value="Non-specific serine/threonine protein kinase"/>
    <property type="match status" value="1"/>
</dbReference>
<dbReference type="InterPro" id="IPR045270">
    <property type="entry name" value="STKc_AGC"/>
</dbReference>
<dbReference type="PROSITE" id="PS50003">
    <property type="entry name" value="PH_DOMAIN"/>
    <property type="match status" value="1"/>
</dbReference>
<accession>A0A1J4JQ78</accession>
<proteinExistence type="inferred from homology"/>
<dbReference type="InterPro" id="IPR017892">
    <property type="entry name" value="Pkinase_C"/>
</dbReference>
<dbReference type="InterPro" id="IPR000961">
    <property type="entry name" value="AGC-kinase_C"/>
</dbReference>
<dbReference type="Pfam" id="PF00069">
    <property type="entry name" value="Pkinase"/>
    <property type="match status" value="1"/>
</dbReference>
<evidence type="ECO:0000313" key="15">
    <source>
        <dbReference type="Proteomes" id="UP000179807"/>
    </source>
</evidence>